<evidence type="ECO:0000313" key="3">
    <source>
        <dbReference type="Proteomes" id="UP000467428"/>
    </source>
</evidence>
<proteinExistence type="predicted"/>
<gene>
    <name evidence="2" type="ORF">MARA_20560</name>
</gene>
<keyword evidence="1" id="KW-0812">Transmembrane</keyword>
<dbReference type="SUPFAM" id="SSF53335">
    <property type="entry name" value="S-adenosyl-L-methionine-dependent methyltransferases"/>
    <property type="match status" value="1"/>
</dbReference>
<evidence type="ECO:0000256" key="1">
    <source>
        <dbReference type="SAM" id="Phobius"/>
    </source>
</evidence>
<dbReference type="RefSeq" id="WP_170314461.1">
    <property type="nucleotide sequence ID" value="NZ_AP022593.1"/>
</dbReference>
<dbReference type="Pfam" id="PF13578">
    <property type="entry name" value="Methyltransf_24"/>
    <property type="match status" value="1"/>
</dbReference>
<dbReference type="EMBL" id="AP022593">
    <property type="protein sequence ID" value="BBY48588.1"/>
    <property type="molecule type" value="Genomic_DNA"/>
</dbReference>
<feature type="transmembrane region" description="Helical" evidence="1">
    <location>
        <begin position="12"/>
        <end position="31"/>
    </location>
</feature>
<protein>
    <recommendedName>
        <fullName evidence="4">Class I SAM-dependent methyltransferase</fullName>
    </recommendedName>
</protein>
<keyword evidence="1" id="KW-0472">Membrane</keyword>
<keyword evidence="3" id="KW-1185">Reference proteome</keyword>
<dbReference type="InterPro" id="IPR029063">
    <property type="entry name" value="SAM-dependent_MTases_sf"/>
</dbReference>
<keyword evidence="1" id="KW-1133">Transmembrane helix</keyword>
<name>A0A7I7RVF0_9MYCO</name>
<evidence type="ECO:0000313" key="2">
    <source>
        <dbReference type="EMBL" id="BBY48588.1"/>
    </source>
</evidence>
<sequence>MSNPVKQAVIRAMPAIDVVIFPLVYLCALLLKYVRTVGVDRLPASRAMLFRAGCFPLRDHYYEPSFDNAAIRDLISTERDLPGIDWNVDAQLSLLNSFTFADELAGLPRHDAGGYGFYLENRAFESGDAEYWYNLIRLKKPKRIVEIGSGFSTRMAIRALEANKRDDPNYTCEHTLIEPYEHEWLEELNVTVIREKVESTGMQLFESLEADDILFIDSSHVIRPRGDVVFEYLEVLPALQPGVIVHVHDIFSPRDYPAEWIVDEVRLWNEQYLLEAFLTSNGDWKILGALNHLRHHHYDELRAQCPFLTPDREPGSFYMQRTARTPAG</sequence>
<organism evidence="2 3">
    <name type="scientific">Mycolicibacterium arabiense</name>
    <dbReference type="NCBI Taxonomy" id="1286181"/>
    <lineage>
        <taxon>Bacteria</taxon>
        <taxon>Bacillati</taxon>
        <taxon>Actinomycetota</taxon>
        <taxon>Actinomycetes</taxon>
        <taxon>Mycobacteriales</taxon>
        <taxon>Mycobacteriaceae</taxon>
        <taxon>Mycolicibacterium</taxon>
    </lineage>
</organism>
<reference evidence="2 3" key="1">
    <citation type="journal article" date="2019" name="Emerg. Microbes Infect.">
        <title>Comprehensive subspecies identification of 175 nontuberculous mycobacteria species based on 7547 genomic profiles.</title>
        <authorList>
            <person name="Matsumoto Y."/>
            <person name="Kinjo T."/>
            <person name="Motooka D."/>
            <person name="Nabeya D."/>
            <person name="Jung N."/>
            <person name="Uechi K."/>
            <person name="Horii T."/>
            <person name="Iida T."/>
            <person name="Fujita J."/>
            <person name="Nakamura S."/>
        </authorList>
    </citation>
    <scope>NUCLEOTIDE SEQUENCE [LARGE SCALE GENOMIC DNA]</scope>
    <source>
        <strain evidence="2 3">JCM 18538</strain>
    </source>
</reference>
<dbReference type="Proteomes" id="UP000467428">
    <property type="component" value="Chromosome"/>
</dbReference>
<geneLocation type="plasmid" evidence="3">
    <name>pjcm18538 dna</name>
</geneLocation>
<evidence type="ECO:0008006" key="4">
    <source>
        <dbReference type="Google" id="ProtNLM"/>
    </source>
</evidence>
<accession>A0A7I7RVF0</accession>
<dbReference type="KEGG" id="marz:MARA_20560"/>
<dbReference type="AlphaFoldDB" id="A0A7I7RVF0"/>
<dbReference type="Gene3D" id="3.40.50.150">
    <property type="entry name" value="Vaccinia Virus protein VP39"/>
    <property type="match status" value="1"/>
</dbReference>